<accession>A0AA38GU64</accession>
<sequence>MEFRRMMSYEGFESHVEVMEPKHQNLPHLGNGSRESTLAFDESMFDEERLRNIFTHLIPPDELAFALGV</sequence>
<name>A0AA38GU64_TAXCH</name>
<keyword evidence="2" id="KW-1185">Reference proteome</keyword>
<comment type="caution">
    <text evidence="1">The sequence shown here is derived from an EMBL/GenBank/DDBJ whole genome shotgun (WGS) entry which is preliminary data.</text>
</comment>
<proteinExistence type="predicted"/>
<organism evidence="1 2">
    <name type="scientific">Taxus chinensis</name>
    <name type="common">Chinese yew</name>
    <name type="synonym">Taxus wallichiana var. chinensis</name>
    <dbReference type="NCBI Taxonomy" id="29808"/>
    <lineage>
        <taxon>Eukaryota</taxon>
        <taxon>Viridiplantae</taxon>
        <taxon>Streptophyta</taxon>
        <taxon>Embryophyta</taxon>
        <taxon>Tracheophyta</taxon>
        <taxon>Spermatophyta</taxon>
        <taxon>Pinopsida</taxon>
        <taxon>Pinidae</taxon>
        <taxon>Conifers II</taxon>
        <taxon>Cupressales</taxon>
        <taxon>Taxaceae</taxon>
        <taxon>Taxus</taxon>
    </lineage>
</organism>
<dbReference type="Proteomes" id="UP000824469">
    <property type="component" value="Unassembled WGS sequence"/>
</dbReference>
<dbReference type="EMBL" id="JAHRHJ020000002">
    <property type="protein sequence ID" value="KAH9327880.1"/>
    <property type="molecule type" value="Genomic_DNA"/>
</dbReference>
<protein>
    <submittedName>
        <fullName evidence="1">Uncharacterized protein</fullName>
    </submittedName>
</protein>
<evidence type="ECO:0000313" key="1">
    <source>
        <dbReference type="EMBL" id="KAH9327880.1"/>
    </source>
</evidence>
<gene>
    <name evidence="1" type="ORF">KI387_044372</name>
</gene>
<dbReference type="AlphaFoldDB" id="A0AA38GU64"/>
<reference evidence="1 2" key="1">
    <citation type="journal article" date="2021" name="Nat. Plants">
        <title>The Taxus genome provides insights into paclitaxel biosynthesis.</title>
        <authorList>
            <person name="Xiong X."/>
            <person name="Gou J."/>
            <person name="Liao Q."/>
            <person name="Li Y."/>
            <person name="Zhou Q."/>
            <person name="Bi G."/>
            <person name="Li C."/>
            <person name="Du R."/>
            <person name="Wang X."/>
            <person name="Sun T."/>
            <person name="Guo L."/>
            <person name="Liang H."/>
            <person name="Lu P."/>
            <person name="Wu Y."/>
            <person name="Zhang Z."/>
            <person name="Ro D.K."/>
            <person name="Shang Y."/>
            <person name="Huang S."/>
            <person name="Yan J."/>
        </authorList>
    </citation>
    <scope>NUCLEOTIDE SEQUENCE [LARGE SCALE GENOMIC DNA]</scope>
    <source>
        <strain evidence="1">Ta-2019</strain>
    </source>
</reference>
<evidence type="ECO:0000313" key="2">
    <source>
        <dbReference type="Proteomes" id="UP000824469"/>
    </source>
</evidence>